<dbReference type="Proteomes" id="UP000199356">
    <property type="component" value="Unassembled WGS sequence"/>
</dbReference>
<dbReference type="InterPro" id="IPR004563">
    <property type="entry name" value="Apolipo_AcylTrfase"/>
</dbReference>
<gene>
    <name evidence="9" type="primary">lnt</name>
    <name evidence="11" type="ORF">SAMN04488047_11458</name>
</gene>
<dbReference type="NCBIfam" id="TIGR00546">
    <property type="entry name" value="lnt"/>
    <property type="match status" value="1"/>
</dbReference>
<evidence type="ECO:0000256" key="5">
    <source>
        <dbReference type="ARBA" id="ARBA00022692"/>
    </source>
</evidence>
<evidence type="ECO:0000313" key="12">
    <source>
        <dbReference type="Proteomes" id="UP000199356"/>
    </source>
</evidence>
<organism evidence="11 12">
    <name type="scientific">Tranquillimonas alkanivorans</name>
    <dbReference type="NCBI Taxonomy" id="441119"/>
    <lineage>
        <taxon>Bacteria</taxon>
        <taxon>Pseudomonadati</taxon>
        <taxon>Pseudomonadota</taxon>
        <taxon>Alphaproteobacteria</taxon>
        <taxon>Rhodobacterales</taxon>
        <taxon>Roseobacteraceae</taxon>
        <taxon>Tranquillimonas</taxon>
    </lineage>
</organism>
<keyword evidence="3 9" id="KW-1003">Cell membrane</keyword>
<evidence type="ECO:0000256" key="9">
    <source>
        <dbReference type="HAMAP-Rule" id="MF_01148"/>
    </source>
</evidence>
<keyword evidence="8 9" id="KW-0012">Acyltransferase</keyword>
<evidence type="ECO:0000256" key="2">
    <source>
        <dbReference type="ARBA" id="ARBA00010065"/>
    </source>
</evidence>
<dbReference type="PROSITE" id="PS50263">
    <property type="entry name" value="CN_HYDROLASE"/>
    <property type="match status" value="1"/>
</dbReference>
<dbReference type="Pfam" id="PF20154">
    <property type="entry name" value="LNT_N"/>
    <property type="match status" value="1"/>
</dbReference>
<dbReference type="PANTHER" id="PTHR38686:SF1">
    <property type="entry name" value="APOLIPOPROTEIN N-ACYLTRANSFERASE"/>
    <property type="match status" value="1"/>
</dbReference>
<accession>A0A1I5TQS4</accession>
<dbReference type="STRING" id="441119.SAMN04488047_11458"/>
<dbReference type="InterPro" id="IPR036526">
    <property type="entry name" value="C-N_Hydrolase_sf"/>
</dbReference>
<proteinExistence type="inferred from homology"/>
<dbReference type="PANTHER" id="PTHR38686">
    <property type="entry name" value="APOLIPOPROTEIN N-ACYLTRANSFERASE"/>
    <property type="match status" value="1"/>
</dbReference>
<feature type="transmembrane region" description="Helical" evidence="9">
    <location>
        <begin position="94"/>
        <end position="119"/>
    </location>
</feature>
<dbReference type="EMBL" id="FOXA01000014">
    <property type="protein sequence ID" value="SFP84957.1"/>
    <property type="molecule type" value="Genomic_DNA"/>
</dbReference>
<reference evidence="11 12" key="1">
    <citation type="submission" date="2016-10" db="EMBL/GenBank/DDBJ databases">
        <authorList>
            <person name="de Groot N.N."/>
        </authorList>
    </citation>
    <scope>NUCLEOTIDE SEQUENCE [LARGE SCALE GENOMIC DNA]</scope>
    <source>
        <strain evidence="11 12">DSM 19547</strain>
    </source>
</reference>
<sequence>MKATSEDDVRMQSTRLPLRMLLAAAAGAVSVLAIPPFSLLFLVPLAFSSLFVMVQRVSLWRGFLIGWSFGLGQFGFGISWIAESFYVDAERFGMLAIPSVAGLSAVLAFFPGLAVVLFAQFNRLTADRPLASSLLLGTCWAGAEWLRGHLLTGFPWNLAGYALVDYDALRQPAAWIGSYGLSFIAVFAGALPGAAFLAQRPARPKSLVMFGGVVLAAWSAGMFRIASDAPAAPGIDLRLVQGNVPQDEKWVPGSRERTLTRYLNLSDRPGKFDLLLWPETAFPGFLDEDAAAGRRIAGVLPDGALLLTGAPDRVETDDGTLYFNALQAYDSSGRILAGYAKHHLVPFGEYVPLSGWLPFERMTEGLGDFAPGPGPRTLALPGAPLVAAAICYEIIFPGHVIDAEARPDWIYNATNDAWFGNSIGPEQHLASARMRAVEEGLPVVRAANTGISAVIDATGAVLERLDTGTTGIIDAPLPGARAATPYSRFGDWTLLVVIATCWIFLWGITAVGARPKAHARKDKRG</sequence>
<feature type="transmembrane region" description="Helical" evidence="9">
    <location>
        <begin position="59"/>
        <end position="82"/>
    </location>
</feature>
<evidence type="ECO:0000313" key="11">
    <source>
        <dbReference type="EMBL" id="SFP84957.1"/>
    </source>
</evidence>
<comment type="subcellular location">
    <subcellularLocation>
        <location evidence="1 9">Cell membrane</location>
        <topology evidence="1 9">Multi-pass membrane protein</topology>
    </subcellularLocation>
</comment>
<dbReference type="CDD" id="cd07571">
    <property type="entry name" value="ALP_N-acyl_transferase"/>
    <property type="match status" value="1"/>
</dbReference>
<dbReference type="UniPathway" id="UPA00666"/>
<dbReference type="GO" id="GO:0016410">
    <property type="term" value="F:N-acyltransferase activity"/>
    <property type="evidence" value="ECO:0007669"/>
    <property type="project" value="UniProtKB-UniRule"/>
</dbReference>
<evidence type="ECO:0000256" key="7">
    <source>
        <dbReference type="ARBA" id="ARBA00023136"/>
    </source>
</evidence>
<keyword evidence="11" id="KW-0449">Lipoprotein</keyword>
<evidence type="ECO:0000259" key="10">
    <source>
        <dbReference type="PROSITE" id="PS50263"/>
    </source>
</evidence>
<name>A0A1I5TQS4_9RHOB</name>
<evidence type="ECO:0000256" key="8">
    <source>
        <dbReference type="ARBA" id="ARBA00023315"/>
    </source>
</evidence>
<feature type="transmembrane region" description="Helical" evidence="9">
    <location>
        <begin position="21"/>
        <end position="47"/>
    </location>
</feature>
<keyword evidence="5 9" id="KW-0812">Transmembrane</keyword>
<dbReference type="EC" id="2.3.1.269" evidence="9"/>
<feature type="transmembrane region" description="Helical" evidence="9">
    <location>
        <begin position="492"/>
        <end position="513"/>
    </location>
</feature>
<evidence type="ECO:0000256" key="4">
    <source>
        <dbReference type="ARBA" id="ARBA00022679"/>
    </source>
</evidence>
<feature type="domain" description="CN hydrolase" evidence="10">
    <location>
        <begin position="240"/>
        <end position="479"/>
    </location>
</feature>
<keyword evidence="6 9" id="KW-1133">Transmembrane helix</keyword>
<evidence type="ECO:0000256" key="6">
    <source>
        <dbReference type="ARBA" id="ARBA00022989"/>
    </source>
</evidence>
<feature type="transmembrane region" description="Helical" evidence="9">
    <location>
        <begin position="173"/>
        <end position="195"/>
    </location>
</feature>
<comment type="catalytic activity">
    <reaction evidence="9">
        <text>N-terminal S-1,2-diacyl-sn-glyceryl-L-cysteinyl-[lipoprotein] + a glycerophospholipid = N-acyl-S-1,2-diacyl-sn-glyceryl-L-cysteinyl-[lipoprotein] + a 2-acyl-sn-glycero-3-phospholipid + H(+)</text>
        <dbReference type="Rhea" id="RHEA:48228"/>
        <dbReference type="Rhea" id="RHEA-COMP:14681"/>
        <dbReference type="Rhea" id="RHEA-COMP:14684"/>
        <dbReference type="ChEBI" id="CHEBI:15378"/>
        <dbReference type="ChEBI" id="CHEBI:136912"/>
        <dbReference type="ChEBI" id="CHEBI:140656"/>
        <dbReference type="ChEBI" id="CHEBI:140657"/>
        <dbReference type="ChEBI" id="CHEBI:140660"/>
        <dbReference type="EC" id="2.3.1.269"/>
    </reaction>
</comment>
<comment type="pathway">
    <text evidence="9">Protein modification; lipoprotein biosynthesis (N-acyl transfer).</text>
</comment>
<dbReference type="InterPro" id="IPR003010">
    <property type="entry name" value="C-N_Hydrolase"/>
</dbReference>
<dbReference type="AlphaFoldDB" id="A0A1I5TQS4"/>
<feature type="transmembrane region" description="Helical" evidence="9">
    <location>
        <begin position="207"/>
        <end position="226"/>
    </location>
</feature>
<comment type="function">
    <text evidence="9">Catalyzes the phospholipid dependent N-acylation of the N-terminal cysteine of apolipoprotein, the last step in lipoprotein maturation.</text>
</comment>
<dbReference type="GO" id="GO:0042158">
    <property type="term" value="P:lipoprotein biosynthetic process"/>
    <property type="evidence" value="ECO:0007669"/>
    <property type="project" value="UniProtKB-UniRule"/>
</dbReference>
<dbReference type="SUPFAM" id="SSF56317">
    <property type="entry name" value="Carbon-nitrogen hydrolase"/>
    <property type="match status" value="1"/>
</dbReference>
<dbReference type="Pfam" id="PF00795">
    <property type="entry name" value="CN_hydrolase"/>
    <property type="match status" value="1"/>
</dbReference>
<dbReference type="Gene3D" id="3.60.110.10">
    <property type="entry name" value="Carbon-nitrogen hydrolase"/>
    <property type="match status" value="1"/>
</dbReference>
<dbReference type="GO" id="GO:0005886">
    <property type="term" value="C:plasma membrane"/>
    <property type="evidence" value="ECO:0007669"/>
    <property type="project" value="UniProtKB-SubCell"/>
</dbReference>
<dbReference type="InterPro" id="IPR045378">
    <property type="entry name" value="LNT_N"/>
</dbReference>
<protein>
    <recommendedName>
        <fullName evidence="9">Apolipoprotein N-acyltransferase</fullName>
        <shortName evidence="9">ALP N-acyltransferase</shortName>
        <ecNumber evidence="9">2.3.1.269</ecNumber>
    </recommendedName>
</protein>
<evidence type="ECO:0000256" key="3">
    <source>
        <dbReference type="ARBA" id="ARBA00022475"/>
    </source>
</evidence>
<dbReference type="HAMAP" id="MF_01148">
    <property type="entry name" value="Lnt"/>
    <property type="match status" value="1"/>
</dbReference>
<keyword evidence="7 9" id="KW-0472">Membrane</keyword>
<evidence type="ECO:0000256" key="1">
    <source>
        <dbReference type="ARBA" id="ARBA00004651"/>
    </source>
</evidence>
<keyword evidence="4 9" id="KW-0808">Transferase</keyword>
<comment type="similarity">
    <text evidence="2 9">Belongs to the CN hydrolase family. Apolipoprotein N-acyltransferase subfamily.</text>
</comment>
<keyword evidence="12" id="KW-1185">Reference proteome</keyword>